<evidence type="ECO:0008006" key="4">
    <source>
        <dbReference type="Google" id="ProtNLM"/>
    </source>
</evidence>
<evidence type="ECO:0000256" key="1">
    <source>
        <dbReference type="SAM" id="Phobius"/>
    </source>
</evidence>
<dbReference type="Proteomes" id="UP000054937">
    <property type="component" value="Unassembled WGS sequence"/>
</dbReference>
<gene>
    <name evidence="2" type="ORF">PPERSA_02953</name>
</gene>
<keyword evidence="1" id="KW-0812">Transmembrane</keyword>
<name>A0A0V0QAC2_PSEPJ</name>
<keyword evidence="3" id="KW-1185">Reference proteome</keyword>
<dbReference type="AlphaFoldDB" id="A0A0V0QAC2"/>
<protein>
    <recommendedName>
        <fullName evidence="4">Sulfite exporter TauE/SafE</fullName>
    </recommendedName>
</protein>
<sequence>MDKSPCIYDGECSYLWECNDFVCQHEPLWPPSFLVVLAMILLPILIGIGNVGGLGGGITKVPILMLMLNYSQQYATYQAYCIQFGACISNAVLLFGQRHPKRDRPLVDYNYSLIIVPICVLGTTLGIYANDFVPELFTNIIFSVFLISQSKY</sequence>
<evidence type="ECO:0000313" key="3">
    <source>
        <dbReference type="Proteomes" id="UP000054937"/>
    </source>
</evidence>
<dbReference type="PANTHER" id="PTHR14255:SF3">
    <property type="entry name" value="SULFITE EXPORTER TAUE_SAFE FAMILY PROTEIN 5-RELATED"/>
    <property type="match status" value="1"/>
</dbReference>
<feature type="transmembrane region" description="Helical" evidence="1">
    <location>
        <begin position="77"/>
        <end position="96"/>
    </location>
</feature>
<dbReference type="GO" id="GO:0016567">
    <property type="term" value="P:protein ubiquitination"/>
    <property type="evidence" value="ECO:0007669"/>
    <property type="project" value="TreeGrafter"/>
</dbReference>
<organism evidence="2 3">
    <name type="scientific">Pseudocohnilembus persalinus</name>
    <name type="common">Ciliate</name>
    <dbReference type="NCBI Taxonomy" id="266149"/>
    <lineage>
        <taxon>Eukaryota</taxon>
        <taxon>Sar</taxon>
        <taxon>Alveolata</taxon>
        <taxon>Ciliophora</taxon>
        <taxon>Intramacronucleata</taxon>
        <taxon>Oligohymenophorea</taxon>
        <taxon>Scuticociliatia</taxon>
        <taxon>Philasterida</taxon>
        <taxon>Pseudocohnilembidae</taxon>
        <taxon>Pseudocohnilembus</taxon>
    </lineage>
</organism>
<reference evidence="2 3" key="1">
    <citation type="journal article" date="2015" name="Sci. Rep.">
        <title>Genome of the facultative scuticociliatosis pathogen Pseudocohnilembus persalinus provides insight into its virulence through horizontal gene transfer.</title>
        <authorList>
            <person name="Xiong J."/>
            <person name="Wang G."/>
            <person name="Cheng J."/>
            <person name="Tian M."/>
            <person name="Pan X."/>
            <person name="Warren A."/>
            <person name="Jiang C."/>
            <person name="Yuan D."/>
            <person name="Miao W."/>
        </authorList>
    </citation>
    <scope>NUCLEOTIDE SEQUENCE [LARGE SCALE GENOMIC DNA]</scope>
    <source>
        <strain evidence="2">36N120E</strain>
    </source>
</reference>
<comment type="caution">
    <text evidence="2">The sequence shown here is derived from an EMBL/GenBank/DDBJ whole genome shotgun (WGS) entry which is preliminary data.</text>
</comment>
<feature type="transmembrane region" description="Helical" evidence="1">
    <location>
        <begin position="33"/>
        <end position="57"/>
    </location>
</feature>
<keyword evidence="1" id="KW-1133">Transmembrane helix</keyword>
<dbReference type="InParanoid" id="A0A0V0QAC2"/>
<evidence type="ECO:0000313" key="2">
    <source>
        <dbReference type="EMBL" id="KRW99121.1"/>
    </source>
</evidence>
<dbReference type="PANTHER" id="PTHR14255">
    <property type="entry name" value="CEREBLON"/>
    <property type="match status" value="1"/>
</dbReference>
<keyword evidence="1" id="KW-0472">Membrane</keyword>
<dbReference type="OMA" id="NTILPEW"/>
<feature type="transmembrane region" description="Helical" evidence="1">
    <location>
        <begin position="108"/>
        <end position="129"/>
    </location>
</feature>
<dbReference type="GO" id="GO:0031464">
    <property type="term" value="C:Cul4A-RING E3 ubiquitin ligase complex"/>
    <property type="evidence" value="ECO:0007669"/>
    <property type="project" value="TreeGrafter"/>
</dbReference>
<dbReference type="OrthoDB" id="305451at2759"/>
<dbReference type="EMBL" id="LDAU01000221">
    <property type="protein sequence ID" value="KRW99121.1"/>
    <property type="molecule type" value="Genomic_DNA"/>
</dbReference>
<accession>A0A0V0QAC2</accession>
<proteinExistence type="predicted"/>